<comment type="caution">
    <text evidence="1">The sequence shown here is derived from an EMBL/GenBank/DDBJ whole genome shotgun (WGS) entry which is preliminary data.</text>
</comment>
<evidence type="ECO:0000313" key="1">
    <source>
        <dbReference type="EMBL" id="MCM8568895.1"/>
    </source>
</evidence>
<dbReference type="Proteomes" id="UP001155077">
    <property type="component" value="Unassembled WGS sequence"/>
</dbReference>
<keyword evidence="2" id="KW-1185">Reference proteome</keyword>
<organism evidence="1 2">
    <name type="scientific">Gramella jeungdoensis</name>
    <dbReference type="NCBI Taxonomy" id="708091"/>
    <lineage>
        <taxon>Bacteria</taxon>
        <taxon>Pseudomonadati</taxon>
        <taxon>Bacteroidota</taxon>
        <taxon>Flavobacteriia</taxon>
        <taxon>Flavobacteriales</taxon>
        <taxon>Flavobacteriaceae</taxon>
        <taxon>Christiangramia</taxon>
    </lineage>
</organism>
<dbReference type="RefSeq" id="WP_252111394.1">
    <property type="nucleotide sequence ID" value="NZ_JAMSCK010000002.1"/>
</dbReference>
<proteinExistence type="predicted"/>
<evidence type="ECO:0000313" key="2">
    <source>
        <dbReference type="Proteomes" id="UP001155077"/>
    </source>
</evidence>
<sequence length="372" mass="43803">MNYTLTEPGLLKKIAKKDQERRLVAQHRTEHLSKWLKQNDFLMNKEAALGYLDGSYKDNSKSYHKRLDFILNFENYLIKYSREGDDDRFHSIFTRMPSDLKQFVRFGDKKIVEVDITNSQPLFLVLLLEEIRSIHQDHIQSSLSFKELKKRIKHTLSSYINNSNKDSYYNISKYKIDTNRLSNNISTILSKSLETLDFTDVLLFKKLVIEGVIYEHIEKVLLESNAVWKKDEQYFTKLYNKGKGIQEENSFSTPRKCVKTVMLNALYSPPNTKGLKAINDLKKEFPSLFTIIDAIKGKQSTDFPIYLQRMEAKFILDICSKRIHKQNPKLLLISRHDSLSTTEKHSKHLQCIMQEMLKNYLEFPVKLKREAW</sequence>
<protein>
    <submittedName>
        <fullName evidence="1">Uncharacterized protein</fullName>
    </submittedName>
</protein>
<dbReference type="EMBL" id="JAMSCK010000002">
    <property type="protein sequence ID" value="MCM8568895.1"/>
    <property type="molecule type" value="Genomic_DNA"/>
</dbReference>
<gene>
    <name evidence="1" type="ORF">NE848_05870</name>
</gene>
<reference evidence="1" key="1">
    <citation type="submission" date="2022-06" db="EMBL/GenBank/DDBJ databases">
        <title>Gramella sediminis sp. nov., isolated from deep-sea sediment of the Indian Ocean.</title>
        <authorList>
            <person name="Yang L."/>
        </authorList>
    </citation>
    <scope>NUCLEOTIDE SEQUENCE</scope>
    <source>
        <strain evidence="1">HMD3159</strain>
    </source>
</reference>
<name>A0ABT0YZJ6_9FLAO</name>
<accession>A0ABT0YZJ6</accession>